<protein>
    <recommendedName>
        <fullName evidence="10">Transporter</fullName>
    </recommendedName>
</protein>
<keyword evidence="6" id="KW-0472">Membrane</keyword>
<evidence type="ECO:0000256" key="5">
    <source>
        <dbReference type="ARBA" id="ARBA00022692"/>
    </source>
</evidence>
<dbReference type="OrthoDB" id="9811587at2"/>
<keyword evidence="3" id="KW-0813">Transport</keyword>
<comment type="caution">
    <text evidence="8">The sequence shown here is derived from an EMBL/GenBank/DDBJ whole genome shotgun (WGS) entry which is preliminary data.</text>
</comment>
<gene>
    <name evidence="8" type="ORF">ACU52_08835</name>
</gene>
<evidence type="ECO:0000256" key="3">
    <source>
        <dbReference type="ARBA" id="ARBA00022448"/>
    </source>
</evidence>
<keyword evidence="5" id="KW-0812">Transmembrane</keyword>
<evidence type="ECO:0000313" key="9">
    <source>
        <dbReference type="Proteomes" id="UP000036951"/>
    </source>
</evidence>
<dbReference type="InterPro" id="IPR003423">
    <property type="entry name" value="OMP_efflux"/>
</dbReference>
<dbReference type="Gene3D" id="1.20.1600.10">
    <property type="entry name" value="Outer membrane efflux proteins (OEP)"/>
    <property type="match status" value="1"/>
</dbReference>
<keyword evidence="7" id="KW-0998">Cell outer membrane</keyword>
<evidence type="ECO:0000256" key="1">
    <source>
        <dbReference type="ARBA" id="ARBA00004442"/>
    </source>
</evidence>
<proteinExistence type="inferred from homology"/>
<dbReference type="Proteomes" id="UP000036951">
    <property type="component" value="Unassembled WGS sequence"/>
</dbReference>
<dbReference type="AlphaFoldDB" id="A0A8E1QX38"/>
<dbReference type="InterPro" id="IPR051906">
    <property type="entry name" value="TolC-like"/>
</dbReference>
<dbReference type="PANTHER" id="PTHR30026">
    <property type="entry name" value="OUTER MEMBRANE PROTEIN TOLC"/>
    <property type="match status" value="1"/>
</dbReference>
<reference evidence="8 9" key="1">
    <citation type="submission" date="2015-06" db="EMBL/GenBank/DDBJ databases">
        <title>Prevotella sp. 109, sp. nov., a novel member of the family Prevotellaceae isolated from human faeces.</title>
        <authorList>
            <person name="Shkoporov A.N."/>
            <person name="Chaplin A.V."/>
            <person name="Kafarskaia L.I."/>
            <person name="Efimov B.A."/>
        </authorList>
    </citation>
    <scope>NUCLEOTIDE SEQUENCE [LARGE SCALE GENOMIC DNA]</scope>
    <source>
        <strain evidence="8 9">109</strain>
    </source>
</reference>
<dbReference type="PANTHER" id="PTHR30026:SF20">
    <property type="entry name" value="OUTER MEMBRANE PROTEIN TOLC"/>
    <property type="match status" value="1"/>
</dbReference>
<comment type="subcellular location">
    <subcellularLocation>
        <location evidence="1">Cell outer membrane</location>
    </subcellularLocation>
</comment>
<dbReference type="SUPFAM" id="SSF56954">
    <property type="entry name" value="Outer membrane efflux proteins (OEP)"/>
    <property type="match status" value="1"/>
</dbReference>
<organism evidence="8 9">
    <name type="scientific">Xylanibacter rarus</name>
    <dbReference type="NCBI Taxonomy" id="1676614"/>
    <lineage>
        <taxon>Bacteria</taxon>
        <taxon>Pseudomonadati</taxon>
        <taxon>Bacteroidota</taxon>
        <taxon>Bacteroidia</taxon>
        <taxon>Bacteroidales</taxon>
        <taxon>Prevotellaceae</taxon>
        <taxon>Xylanibacter</taxon>
    </lineage>
</organism>
<keyword evidence="9" id="KW-1185">Reference proteome</keyword>
<evidence type="ECO:0008006" key="10">
    <source>
        <dbReference type="Google" id="ProtNLM"/>
    </source>
</evidence>
<dbReference type="GO" id="GO:1990281">
    <property type="term" value="C:efflux pump complex"/>
    <property type="evidence" value="ECO:0007669"/>
    <property type="project" value="TreeGrafter"/>
</dbReference>
<evidence type="ECO:0000256" key="4">
    <source>
        <dbReference type="ARBA" id="ARBA00022452"/>
    </source>
</evidence>
<dbReference type="EMBL" id="LFQU01000016">
    <property type="protein sequence ID" value="KOO68275.1"/>
    <property type="molecule type" value="Genomic_DNA"/>
</dbReference>
<dbReference type="Pfam" id="PF02321">
    <property type="entry name" value="OEP"/>
    <property type="match status" value="2"/>
</dbReference>
<sequence>MIGALFLTPAIAFAGEVKQWTLKECIDYAIKNNIKIQTGILSVASTKEDVKEASASLFPSLSFSTTHQAGYQPFLSGDKSQTDKGSYAGDYGLNATWTVWNGNKNHNNIKLQKITSQQANLSLEENVNSIQEQIVQLYVQILYVSEAVDVNAQILEISKQNAARGKEMYDVGSLSKADLAQLDAQVATDEYNLVNIKGELEDYKLQMKNLLRLNYDYVFDIALPSSTDEQALGVIPSAKEVLDNALSLRPEMQNAKLGVEASNLDIEIAKAGYSPTISLSGGVGTNTLTGIGQNWANQMKSNFNGSLGVTLSIPIFDNRSTKTAINKAKMGLQQSELEVADAQSNLALTIQGFWINAMTNQQRFRSAQVSVSSAKESYGLLSEQFRLGLKNIVELTNAKTVLLNAQQSRLESKYMTILYLQLLNFYKGEEMNLI</sequence>
<evidence type="ECO:0000256" key="7">
    <source>
        <dbReference type="ARBA" id="ARBA00023237"/>
    </source>
</evidence>
<dbReference type="GO" id="GO:0015562">
    <property type="term" value="F:efflux transmembrane transporter activity"/>
    <property type="evidence" value="ECO:0007669"/>
    <property type="project" value="InterPro"/>
</dbReference>
<evidence type="ECO:0000313" key="8">
    <source>
        <dbReference type="EMBL" id="KOO68275.1"/>
    </source>
</evidence>
<evidence type="ECO:0000256" key="2">
    <source>
        <dbReference type="ARBA" id="ARBA00007613"/>
    </source>
</evidence>
<accession>A0A8E1QX38</accession>
<name>A0A8E1QX38_9BACT</name>
<dbReference type="GO" id="GO:0009279">
    <property type="term" value="C:cell outer membrane"/>
    <property type="evidence" value="ECO:0007669"/>
    <property type="project" value="UniProtKB-SubCell"/>
</dbReference>
<keyword evidence="4" id="KW-1134">Transmembrane beta strand</keyword>
<evidence type="ECO:0000256" key="6">
    <source>
        <dbReference type="ARBA" id="ARBA00023136"/>
    </source>
</evidence>
<dbReference type="GO" id="GO:0015288">
    <property type="term" value="F:porin activity"/>
    <property type="evidence" value="ECO:0007669"/>
    <property type="project" value="TreeGrafter"/>
</dbReference>
<comment type="similarity">
    <text evidence="2">Belongs to the outer membrane factor (OMF) (TC 1.B.17) family.</text>
</comment>